<comment type="caution">
    <text evidence="1">The sequence shown here is derived from an EMBL/GenBank/DDBJ whole genome shotgun (WGS) entry which is preliminary data.</text>
</comment>
<evidence type="ECO:0000313" key="1">
    <source>
        <dbReference type="EMBL" id="MPC50721.1"/>
    </source>
</evidence>
<reference evidence="1 2" key="1">
    <citation type="submission" date="2019-05" db="EMBL/GenBank/DDBJ databases">
        <title>Another draft genome of Portunus trituberculatus and its Hox gene families provides insights of decapod evolution.</title>
        <authorList>
            <person name="Jeong J.-H."/>
            <person name="Song I."/>
            <person name="Kim S."/>
            <person name="Choi T."/>
            <person name="Kim D."/>
            <person name="Ryu S."/>
            <person name="Kim W."/>
        </authorList>
    </citation>
    <scope>NUCLEOTIDE SEQUENCE [LARGE SCALE GENOMIC DNA]</scope>
    <source>
        <tissue evidence="1">Muscle</tissue>
    </source>
</reference>
<dbReference type="EMBL" id="VSRR010009690">
    <property type="protein sequence ID" value="MPC50721.1"/>
    <property type="molecule type" value="Genomic_DNA"/>
</dbReference>
<dbReference type="Proteomes" id="UP000324222">
    <property type="component" value="Unassembled WGS sequence"/>
</dbReference>
<evidence type="ECO:0000313" key="2">
    <source>
        <dbReference type="Proteomes" id="UP000324222"/>
    </source>
</evidence>
<proteinExistence type="predicted"/>
<name>A0A5B7FTE9_PORTR</name>
<sequence length="85" mass="9419">MDGWVPGLPKKDWLVDVWADVGHQQLLSSRTSPSLLQPVQPLPFPFFSSCMSSSCPLFSWMSYLSSTSQVVAEGTQVWRAITTVS</sequence>
<keyword evidence="2" id="KW-1185">Reference proteome</keyword>
<dbReference type="AlphaFoldDB" id="A0A5B7FTE9"/>
<organism evidence="1 2">
    <name type="scientific">Portunus trituberculatus</name>
    <name type="common">Swimming crab</name>
    <name type="synonym">Neptunus trituberculatus</name>
    <dbReference type="NCBI Taxonomy" id="210409"/>
    <lineage>
        <taxon>Eukaryota</taxon>
        <taxon>Metazoa</taxon>
        <taxon>Ecdysozoa</taxon>
        <taxon>Arthropoda</taxon>
        <taxon>Crustacea</taxon>
        <taxon>Multicrustacea</taxon>
        <taxon>Malacostraca</taxon>
        <taxon>Eumalacostraca</taxon>
        <taxon>Eucarida</taxon>
        <taxon>Decapoda</taxon>
        <taxon>Pleocyemata</taxon>
        <taxon>Brachyura</taxon>
        <taxon>Eubrachyura</taxon>
        <taxon>Portunoidea</taxon>
        <taxon>Portunidae</taxon>
        <taxon>Portuninae</taxon>
        <taxon>Portunus</taxon>
    </lineage>
</organism>
<gene>
    <name evidence="1" type="ORF">E2C01_044551</name>
</gene>
<protein>
    <submittedName>
        <fullName evidence="1">Uncharacterized protein</fullName>
    </submittedName>
</protein>
<accession>A0A5B7FTE9</accession>